<feature type="compositionally biased region" description="Pro residues" evidence="1">
    <location>
        <begin position="604"/>
        <end position="622"/>
    </location>
</feature>
<dbReference type="InterPro" id="IPR052918">
    <property type="entry name" value="Motility_Chemotaxis_Reg"/>
</dbReference>
<evidence type="ECO:0000313" key="5">
    <source>
        <dbReference type="Proteomes" id="UP000217289"/>
    </source>
</evidence>
<feature type="domain" description="Fibronectin type-III" evidence="3">
    <location>
        <begin position="507"/>
        <end position="605"/>
    </location>
</feature>
<dbReference type="PANTHER" id="PTHR35580:SF1">
    <property type="entry name" value="PHYTASE-LIKE DOMAIN-CONTAINING PROTEIN"/>
    <property type="match status" value="1"/>
</dbReference>
<keyword evidence="2" id="KW-0732">Signal</keyword>
<dbReference type="PROSITE" id="PS50853">
    <property type="entry name" value="FN3"/>
    <property type="match status" value="1"/>
</dbReference>
<dbReference type="AlphaFoldDB" id="A0A250III4"/>
<dbReference type="Proteomes" id="UP000217289">
    <property type="component" value="Chromosome"/>
</dbReference>
<feature type="region of interest" description="Disordered" evidence="1">
    <location>
        <begin position="599"/>
        <end position="622"/>
    </location>
</feature>
<evidence type="ECO:0000256" key="1">
    <source>
        <dbReference type="SAM" id="MobiDB-lite"/>
    </source>
</evidence>
<proteinExistence type="predicted"/>
<dbReference type="PANTHER" id="PTHR35580">
    <property type="entry name" value="CELL SURFACE GLYCOPROTEIN (S-LAYER PROTEIN)-LIKE PROTEIN"/>
    <property type="match status" value="1"/>
</dbReference>
<evidence type="ECO:0000256" key="2">
    <source>
        <dbReference type="SAM" id="SignalP"/>
    </source>
</evidence>
<organism evidence="4 5">
    <name type="scientific">Melittangium boletus DSM 14713</name>
    <dbReference type="NCBI Taxonomy" id="1294270"/>
    <lineage>
        <taxon>Bacteria</taxon>
        <taxon>Pseudomonadati</taxon>
        <taxon>Myxococcota</taxon>
        <taxon>Myxococcia</taxon>
        <taxon>Myxococcales</taxon>
        <taxon>Cystobacterineae</taxon>
        <taxon>Archangiaceae</taxon>
        <taxon>Melittangium</taxon>
    </lineage>
</organism>
<dbReference type="RefSeq" id="WP_095979422.1">
    <property type="nucleotide sequence ID" value="NZ_CP022163.1"/>
</dbReference>
<gene>
    <name evidence="4" type="ORF">MEBOL_004505</name>
</gene>
<accession>A0A250III4</accession>
<keyword evidence="5" id="KW-1185">Reference proteome</keyword>
<dbReference type="KEGG" id="mbd:MEBOL_004505"/>
<dbReference type="InterPro" id="IPR013783">
    <property type="entry name" value="Ig-like_fold"/>
</dbReference>
<dbReference type="Gene3D" id="2.60.40.10">
    <property type="entry name" value="Immunoglobulins"/>
    <property type="match status" value="1"/>
</dbReference>
<protein>
    <recommendedName>
        <fullName evidence="3">Fibronectin type-III domain-containing protein</fullName>
    </recommendedName>
</protein>
<evidence type="ECO:0000313" key="4">
    <source>
        <dbReference type="EMBL" id="ATB31043.1"/>
    </source>
</evidence>
<dbReference type="OrthoDB" id="53254at2"/>
<dbReference type="InterPro" id="IPR003961">
    <property type="entry name" value="FN3_dom"/>
</dbReference>
<dbReference type="CDD" id="cd00063">
    <property type="entry name" value="FN3"/>
    <property type="match status" value="1"/>
</dbReference>
<dbReference type="EMBL" id="CP022163">
    <property type="protein sequence ID" value="ATB31043.1"/>
    <property type="molecule type" value="Genomic_DNA"/>
</dbReference>
<evidence type="ECO:0000259" key="3">
    <source>
        <dbReference type="PROSITE" id="PS50853"/>
    </source>
</evidence>
<dbReference type="InterPro" id="IPR036116">
    <property type="entry name" value="FN3_sf"/>
</dbReference>
<name>A0A250III4_9BACT</name>
<feature type="signal peptide" evidence="2">
    <location>
        <begin position="1"/>
        <end position="29"/>
    </location>
</feature>
<reference evidence="4 5" key="1">
    <citation type="submission" date="2017-06" db="EMBL/GenBank/DDBJ databases">
        <authorList>
            <person name="Kim H.J."/>
            <person name="Triplett B.A."/>
        </authorList>
    </citation>
    <scope>NUCLEOTIDE SEQUENCE [LARGE SCALE GENOMIC DNA]</scope>
    <source>
        <strain evidence="4 5">DSM 14713</strain>
    </source>
</reference>
<feature type="chain" id="PRO_5011992902" description="Fibronectin type-III domain-containing protein" evidence="2">
    <location>
        <begin position="30"/>
        <end position="663"/>
    </location>
</feature>
<dbReference type="SMART" id="SM00060">
    <property type="entry name" value="FN3"/>
    <property type="match status" value="1"/>
</dbReference>
<sequence length="663" mass="68519">MFARIRRGGALAALLVSPLLAALPAPAHAQECSARTHVSWNTYLGGSGTDVVEDVLVNSRGEIFVTGRTDSSPFLNSESGLTPDWGASTFVAKLSADGKEVLWSRIFGTAGADSGVRMALGAFGEVYVVGQAEGPTVSTDIGGIVLPVLSYQGGVDAFLAKVDSEGNLSWFMYLGGEQSDEALGVAVDGDKVYVVGRTNSEKFVPSAKGLGARGEEHDAFIAQVQVSPKSGPEVVWTRIVGTARPLGKPLWVANDAAHSVIAREGMVYVGGVVRGNILDTDTSLKPGTVNPGFHTGAADGFLVALDPAGDVKWFVHLGGNGVTEVTDLLPQSNGDLVAVGHTEAMGFPKYWSGLNTSDVFAQVVTQDASLSPLAIRLDVPGAQSTVGRAAIDSSGQVFIGGITEAGSFNPALMGRGFDDSFSPAGWDGFVLALDPLLEQMSWGSYVGGTSSSVESVRALALDGTGTRLFIGGTSAAKDLLLRDVGYERNAPGGLNGFLFGVRQDSTPPTGGSVQASIDARGRITATWNRFADDESDIVGYEWSITDSKQYTVHDFSPVKDGSATADDLVPVPGERYVVRVRATNGVGCSVTVAASEPVGVGVQPEPPGEEPPGPEVPAPGGPLSPLGWGCGVTHPGAPPGALGLLLLALFGFRRARGGVAPRA</sequence>
<dbReference type="SUPFAM" id="SSF49265">
    <property type="entry name" value="Fibronectin type III"/>
    <property type="match status" value="1"/>
</dbReference>